<sequence length="596" mass="62839">MRSWNRAAAFVLAAALPLGCAGRADLATTLEDEDADASVPPIDMGPPPAAARADKLDLLLVVDNSRNLDAAHGLLVETLPYLLDRLTRPACVNGFGTVVSETASLEEPCPVGVRDFAPVRDIHIGVISTSIGGHGADVCSPASPSFDPTANDRARLLTRAASGGAVPTWENKGFLAWDPGQSSSPPGDADLGAVGAKLAEIAGGVGTKGCGYEAQLESIYRFLVDPEPYLDISVVDNKAVPSGVDDVLLQQRADFLRPDSLVAVLLLTDEDDCSTRDGGQFFAVNQALGTDGKPFRMPRGRSVCAEAPNDPCCVSCAQPAPSGCLATELDPACTTPVEGIEDPLNLRCFDQKRRFGIDFLYPTSRYVDGFTSDVVPNRAGELVKNPLFASGRASELVFFAGILGVPWQDIAVDPKSLAMGVRPATELDWSLLLGDPKTGELPADPLMRPSIDPRDGIHPLTGVPLAPPSATSALANPINGHERTIQGRDDLQYACIFPLRVPKECTGQTDCECAGIDAPTNPICQAPDGSFGSTQRFARAVPATRPLAVMKELGTQAVVASICADKVSSPVQPTFGYKPAVDVLLRSIRRRLEPGG</sequence>
<dbReference type="EMBL" id="JAGTJJ010000072">
    <property type="protein sequence ID" value="MDC3988402.1"/>
    <property type="molecule type" value="Genomic_DNA"/>
</dbReference>
<feature type="chain" id="PRO_5040960971" evidence="1">
    <location>
        <begin position="27"/>
        <end position="596"/>
    </location>
</feature>
<keyword evidence="1" id="KW-0732">Signal</keyword>
<reference evidence="2 3" key="1">
    <citation type="submission" date="2021-04" db="EMBL/GenBank/DDBJ databases">
        <title>Genome analysis of Polyangium sp.</title>
        <authorList>
            <person name="Li Y."/>
            <person name="Wang J."/>
        </authorList>
    </citation>
    <scope>NUCLEOTIDE SEQUENCE [LARGE SCALE GENOMIC DNA]</scope>
    <source>
        <strain evidence="2 3">SDU14</strain>
    </source>
</reference>
<accession>A0A9X4AZR2</accession>
<name>A0A9X4AZR2_9BACT</name>
<evidence type="ECO:0000313" key="3">
    <source>
        <dbReference type="Proteomes" id="UP001151081"/>
    </source>
</evidence>
<dbReference type="RefSeq" id="WP_272424993.1">
    <property type="nucleotide sequence ID" value="NZ_JAGTJJ010000072.1"/>
</dbReference>
<dbReference type="Proteomes" id="UP001151081">
    <property type="component" value="Unassembled WGS sequence"/>
</dbReference>
<dbReference type="AlphaFoldDB" id="A0A9X4AZR2"/>
<protein>
    <submittedName>
        <fullName evidence="2">Uncharacterized protein</fullName>
    </submittedName>
</protein>
<comment type="caution">
    <text evidence="2">The sequence shown here is derived from an EMBL/GenBank/DDBJ whole genome shotgun (WGS) entry which is preliminary data.</text>
</comment>
<proteinExistence type="predicted"/>
<evidence type="ECO:0000256" key="1">
    <source>
        <dbReference type="SAM" id="SignalP"/>
    </source>
</evidence>
<feature type="signal peptide" evidence="1">
    <location>
        <begin position="1"/>
        <end position="26"/>
    </location>
</feature>
<gene>
    <name evidence="2" type="ORF">KEG57_48495</name>
</gene>
<keyword evidence="3" id="KW-1185">Reference proteome</keyword>
<organism evidence="2 3">
    <name type="scientific">Polyangium jinanense</name>
    <dbReference type="NCBI Taxonomy" id="2829994"/>
    <lineage>
        <taxon>Bacteria</taxon>
        <taxon>Pseudomonadati</taxon>
        <taxon>Myxococcota</taxon>
        <taxon>Polyangia</taxon>
        <taxon>Polyangiales</taxon>
        <taxon>Polyangiaceae</taxon>
        <taxon>Polyangium</taxon>
    </lineage>
</organism>
<evidence type="ECO:0000313" key="2">
    <source>
        <dbReference type="EMBL" id="MDC3988402.1"/>
    </source>
</evidence>